<organism evidence="1">
    <name type="scientific">Arundo donax</name>
    <name type="common">Giant reed</name>
    <name type="synonym">Donax arundinaceus</name>
    <dbReference type="NCBI Taxonomy" id="35708"/>
    <lineage>
        <taxon>Eukaryota</taxon>
        <taxon>Viridiplantae</taxon>
        <taxon>Streptophyta</taxon>
        <taxon>Embryophyta</taxon>
        <taxon>Tracheophyta</taxon>
        <taxon>Spermatophyta</taxon>
        <taxon>Magnoliopsida</taxon>
        <taxon>Liliopsida</taxon>
        <taxon>Poales</taxon>
        <taxon>Poaceae</taxon>
        <taxon>PACMAD clade</taxon>
        <taxon>Arundinoideae</taxon>
        <taxon>Arundineae</taxon>
        <taxon>Arundo</taxon>
    </lineage>
</organism>
<reference evidence="1" key="2">
    <citation type="journal article" date="2015" name="Data Brief">
        <title>Shoot transcriptome of the giant reed, Arundo donax.</title>
        <authorList>
            <person name="Barrero R.A."/>
            <person name="Guerrero F.D."/>
            <person name="Moolhuijzen P."/>
            <person name="Goolsby J.A."/>
            <person name="Tidwell J."/>
            <person name="Bellgard S.E."/>
            <person name="Bellgard M.I."/>
        </authorList>
    </citation>
    <scope>NUCLEOTIDE SEQUENCE</scope>
    <source>
        <tissue evidence="1">Shoot tissue taken approximately 20 cm above the soil surface</tissue>
    </source>
</reference>
<evidence type="ECO:0000313" key="1">
    <source>
        <dbReference type="EMBL" id="JAD95206.1"/>
    </source>
</evidence>
<proteinExistence type="predicted"/>
<reference evidence="1" key="1">
    <citation type="submission" date="2014-09" db="EMBL/GenBank/DDBJ databases">
        <authorList>
            <person name="Magalhaes I.L.F."/>
            <person name="Oliveira U."/>
            <person name="Santos F.R."/>
            <person name="Vidigal T.H.D.A."/>
            <person name="Brescovit A.D."/>
            <person name="Santos A.J."/>
        </authorList>
    </citation>
    <scope>NUCLEOTIDE SEQUENCE</scope>
    <source>
        <tissue evidence="1">Shoot tissue taken approximately 20 cm above the soil surface</tissue>
    </source>
</reference>
<keyword evidence="1" id="KW-0648">Protein biosynthesis</keyword>
<dbReference type="AlphaFoldDB" id="A0A0A9QUA1"/>
<dbReference type="EMBL" id="GBRH01202689">
    <property type="protein sequence ID" value="JAD95206.1"/>
    <property type="molecule type" value="Transcribed_RNA"/>
</dbReference>
<dbReference type="GO" id="GO:0003743">
    <property type="term" value="F:translation initiation factor activity"/>
    <property type="evidence" value="ECO:0007669"/>
    <property type="project" value="UniProtKB-KW"/>
</dbReference>
<sequence>MTFSSCVSIPACLPDETDAAIDERVTFPSPAFVDILSMRSASARSFALSRATSRSSTTSNSSPARGTLFRPITWTALDGPALSTSFPRSSYIARIFPKASPHTIISALLRVPFCTTRVARGPLPLSRQASIAVPFAFLSGLAFKSCNSATSMTVSNSSSTLSPVRALI</sequence>
<name>A0A0A9QUA1_ARUDO</name>
<protein>
    <submittedName>
        <fullName evidence="1">Mitochondrial translational initiation factor, putative</fullName>
    </submittedName>
</protein>
<accession>A0A0A9QUA1</accession>
<keyword evidence="1" id="KW-0396">Initiation factor</keyword>